<dbReference type="InterPro" id="IPR017911">
    <property type="entry name" value="MacB-like_ATP-bd"/>
</dbReference>
<keyword evidence="3" id="KW-0547">Nucleotide-binding</keyword>
<dbReference type="PROSITE" id="PS00211">
    <property type="entry name" value="ABC_TRANSPORTER_1"/>
    <property type="match status" value="1"/>
</dbReference>
<dbReference type="GO" id="GO:0005524">
    <property type="term" value="F:ATP binding"/>
    <property type="evidence" value="ECO:0007669"/>
    <property type="project" value="UniProtKB-KW"/>
</dbReference>
<dbReference type="PANTHER" id="PTHR42798:SF2">
    <property type="entry name" value="ABC TRANSPORTER ATP-BINDING PROTEIN MG467-RELATED"/>
    <property type="match status" value="1"/>
</dbReference>
<evidence type="ECO:0000313" key="6">
    <source>
        <dbReference type="EMBL" id="MBN2963150.1"/>
    </source>
</evidence>
<dbReference type="SMART" id="SM00382">
    <property type="entry name" value="AAA"/>
    <property type="match status" value="1"/>
</dbReference>
<reference evidence="7" key="1">
    <citation type="submission" date="2021-02" db="EMBL/GenBank/DDBJ databases">
        <title>Sulfurospirillum tamanensis sp. nov.</title>
        <authorList>
            <person name="Merkel A.Y."/>
        </authorList>
    </citation>
    <scope>NUCLEOTIDE SEQUENCE [LARGE SCALE GENOMIC DNA]</scope>
    <source>
        <strain evidence="7">T05b</strain>
    </source>
</reference>
<evidence type="ECO:0000256" key="4">
    <source>
        <dbReference type="ARBA" id="ARBA00022840"/>
    </source>
</evidence>
<dbReference type="Pfam" id="PF00005">
    <property type="entry name" value="ABC_tran"/>
    <property type="match status" value="1"/>
</dbReference>
<evidence type="ECO:0000313" key="7">
    <source>
        <dbReference type="Proteomes" id="UP000703590"/>
    </source>
</evidence>
<dbReference type="RefSeq" id="WP_205457593.1">
    <property type="nucleotide sequence ID" value="NZ_JAFHKK010000001.1"/>
</dbReference>
<sequence>MALLEAKHLSHAFDYPLFNDLSFTLEPAQSMAIVGVSGCGKSTLLHICSTLLPPQKGEVVFEGASLYGAGAANALHVRREKLGIIFQSHYLFKGFTAKENIELSALLCRTPLDESLMERLGISHVLGQKIGELSGGQQQRVSIARVLSKKPRIIFADEPTGNLDQHTAREVMDVLFEYVHTQQAALMLVTHDVALAKRCDCAYALEDLTLVAQ</sequence>
<keyword evidence="7" id="KW-1185">Reference proteome</keyword>
<organism evidence="6 7">
    <name type="scientific">Sulfurospirillum tamanense</name>
    <dbReference type="NCBI Taxonomy" id="2813362"/>
    <lineage>
        <taxon>Bacteria</taxon>
        <taxon>Pseudomonadati</taxon>
        <taxon>Campylobacterota</taxon>
        <taxon>Epsilonproteobacteria</taxon>
        <taxon>Campylobacterales</taxon>
        <taxon>Sulfurospirillaceae</taxon>
        <taxon>Sulfurospirillum</taxon>
    </lineage>
</organism>
<reference evidence="6 7" key="2">
    <citation type="submission" date="2021-02" db="EMBL/GenBank/DDBJ databases">
        <title>Sulfurospirillum tamanensis sp. nov.</title>
        <authorList>
            <person name="Frolova A."/>
            <person name="Merkel A."/>
            <person name="Slobodkin A."/>
        </authorList>
    </citation>
    <scope>NUCLEOTIDE SEQUENCE [LARGE SCALE GENOMIC DNA]</scope>
    <source>
        <strain evidence="6 7">T05b</strain>
    </source>
</reference>
<dbReference type="InterPro" id="IPR017871">
    <property type="entry name" value="ABC_transporter-like_CS"/>
</dbReference>
<protein>
    <submittedName>
        <fullName evidence="6">ABC transporter ATP-binding protein</fullName>
    </submittedName>
</protein>
<dbReference type="CDD" id="cd03255">
    <property type="entry name" value="ABC_MJ0796_LolCDE_FtsE"/>
    <property type="match status" value="1"/>
</dbReference>
<accession>A0ABS2WNS5</accession>
<name>A0ABS2WNS5_9BACT</name>
<gene>
    <name evidence="6" type="ORF">JWV37_00010</name>
</gene>
<dbReference type="EMBL" id="JAFHKK010000001">
    <property type="protein sequence ID" value="MBN2963150.1"/>
    <property type="molecule type" value="Genomic_DNA"/>
</dbReference>
<comment type="similarity">
    <text evidence="1">Belongs to the ABC transporter superfamily.</text>
</comment>
<dbReference type="PANTHER" id="PTHR42798">
    <property type="entry name" value="LIPOPROTEIN-RELEASING SYSTEM ATP-BINDING PROTEIN LOLD"/>
    <property type="match status" value="1"/>
</dbReference>
<evidence type="ECO:0000256" key="3">
    <source>
        <dbReference type="ARBA" id="ARBA00022741"/>
    </source>
</evidence>
<dbReference type="InterPro" id="IPR003593">
    <property type="entry name" value="AAA+_ATPase"/>
</dbReference>
<keyword evidence="2" id="KW-0813">Transport</keyword>
<evidence type="ECO:0000256" key="2">
    <source>
        <dbReference type="ARBA" id="ARBA00022448"/>
    </source>
</evidence>
<dbReference type="InterPro" id="IPR027417">
    <property type="entry name" value="P-loop_NTPase"/>
</dbReference>
<reference evidence="6 7" key="3">
    <citation type="submission" date="2021-02" db="EMBL/GenBank/DDBJ databases">
        <authorList>
            <person name="Merkel A.Y."/>
        </authorList>
    </citation>
    <scope>NUCLEOTIDE SEQUENCE [LARGE SCALE GENOMIC DNA]</scope>
    <source>
        <strain evidence="6 7">T05b</strain>
    </source>
</reference>
<evidence type="ECO:0000259" key="5">
    <source>
        <dbReference type="PROSITE" id="PS50893"/>
    </source>
</evidence>
<dbReference type="Gene3D" id="3.40.50.300">
    <property type="entry name" value="P-loop containing nucleotide triphosphate hydrolases"/>
    <property type="match status" value="1"/>
</dbReference>
<proteinExistence type="inferred from homology"/>
<keyword evidence="4 6" id="KW-0067">ATP-binding</keyword>
<dbReference type="Proteomes" id="UP000703590">
    <property type="component" value="Unassembled WGS sequence"/>
</dbReference>
<dbReference type="InterPro" id="IPR003439">
    <property type="entry name" value="ABC_transporter-like_ATP-bd"/>
</dbReference>
<dbReference type="SUPFAM" id="SSF52540">
    <property type="entry name" value="P-loop containing nucleoside triphosphate hydrolases"/>
    <property type="match status" value="1"/>
</dbReference>
<comment type="caution">
    <text evidence="6">The sequence shown here is derived from an EMBL/GenBank/DDBJ whole genome shotgun (WGS) entry which is preliminary data.</text>
</comment>
<dbReference type="PROSITE" id="PS50893">
    <property type="entry name" value="ABC_TRANSPORTER_2"/>
    <property type="match status" value="1"/>
</dbReference>
<feature type="domain" description="ABC transporter" evidence="5">
    <location>
        <begin position="1"/>
        <end position="213"/>
    </location>
</feature>
<evidence type="ECO:0000256" key="1">
    <source>
        <dbReference type="ARBA" id="ARBA00005417"/>
    </source>
</evidence>